<dbReference type="Proteomes" id="UP000631312">
    <property type="component" value="Unassembled WGS sequence"/>
</dbReference>
<dbReference type="Pfam" id="PF02653">
    <property type="entry name" value="BPD_transp_2"/>
    <property type="match status" value="1"/>
</dbReference>
<evidence type="ECO:0000256" key="3">
    <source>
        <dbReference type="ARBA" id="ARBA00022475"/>
    </source>
</evidence>
<dbReference type="PANTHER" id="PTHR11795">
    <property type="entry name" value="BRANCHED-CHAIN AMINO ACID TRANSPORT SYSTEM PERMEASE PROTEIN LIVH"/>
    <property type="match status" value="1"/>
</dbReference>
<keyword evidence="7 9" id="KW-0472">Membrane</keyword>
<evidence type="ECO:0000256" key="8">
    <source>
        <dbReference type="ARBA" id="ARBA00037998"/>
    </source>
</evidence>
<feature type="transmembrane region" description="Helical" evidence="9">
    <location>
        <begin position="262"/>
        <end position="281"/>
    </location>
</feature>
<dbReference type="RefSeq" id="WP_188123232.1">
    <property type="nucleotide sequence ID" value="NZ_BOMP01000140.1"/>
</dbReference>
<dbReference type="AlphaFoldDB" id="A0A7W7HIH1"/>
<evidence type="ECO:0000256" key="4">
    <source>
        <dbReference type="ARBA" id="ARBA00022692"/>
    </source>
</evidence>
<comment type="subcellular location">
    <subcellularLocation>
        <location evidence="1">Cell membrane</location>
        <topology evidence="1">Multi-pass membrane protein</topology>
    </subcellularLocation>
</comment>
<dbReference type="GO" id="GO:0006865">
    <property type="term" value="P:amino acid transport"/>
    <property type="evidence" value="ECO:0007669"/>
    <property type="project" value="UniProtKB-KW"/>
</dbReference>
<comment type="caution">
    <text evidence="11">The sequence shown here is derived from an EMBL/GenBank/DDBJ whole genome shotgun (WGS) entry which is preliminary data.</text>
</comment>
<keyword evidence="4 9" id="KW-0812">Transmembrane</keyword>
<dbReference type="PANTHER" id="PTHR11795:SF445">
    <property type="entry name" value="AMINO ACID ABC TRANSPORTER PERMEASE PROTEIN"/>
    <property type="match status" value="1"/>
</dbReference>
<keyword evidence="5" id="KW-0029">Amino-acid transport</keyword>
<keyword evidence="2" id="KW-0813">Transport</keyword>
<keyword evidence="13" id="KW-1185">Reference proteome</keyword>
<evidence type="ECO:0000313" key="10">
    <source>
        <dbReference type="EMBL" id="GIE44655.1"/>
    </source>
</evidence>
<keyword evidence="6 9" id="KW-1133">Transmembrane helix</keyword>
<sequence length="288" mass="29796">MTWVNAAFQGVLLGGEYALVACGLSLTFGVMRLVNLAHGDFAVCGAYLTLLLCTALGVPVWWTLPLMLPAAFAAGVLLHLAVFERALRGGELAPILVTFGLSVMIENLLLVAVSADTRTLDGGAAALAGFQPVDGVVVSWLRLTGLLTAVLVLALLQVLLSYTSWGRGVRAVADDPDTARLVGVRVRPLFATVAGIAVATAALAGVFLGLISAFDPLSGGTILIFAFEAVVIGGLGSLWGTLAGGVALGLTQQLVGQWNAQYAVLGVHLLFLIVLAVRPQGLFARPEV</sequence>
<evidence type="ECO:0000256" key="6">
    <source>
        <dbReference type="ARBA" id="ARBA00022989"/>
    </source>
</evidence>
<feature type="transmembrane region" description="Helical" evidence="9">
    <location>
        <begin position="135"/>
        <end position="160"/>
    </location>
</feature>
<feature type="transmembrane region" description="Helical" evidence="9">
    <location>
        <begin position="95"/>
        <end position="115"/>
    </location>
</feature>
<dbReference type="EMBL" id="JACHNC010000001">
    <property type="protein sequence ID" value="MBB4751160.1"/>
    <property type="molecule type" value="Genomic_DNA"/>
</dbReference>
<dbReference type="GO" id="GO:0005886">
    <property type="term" value="C:plasma membrane"/>
    <property type="evidence" value="ECO:0007669"/>
    <property type="project" value="UniProtKB-SubCell"/>
</dbReference>
<evidence type="ECO:0000256" key="9">
    <source>
        <dbReference type="SAM" id="Phobius"/>
    </source>
</evidence>
<evidence type="ECO:0000256" key="1">
    <source>
        <dbReference type="ARBA" id="ARBA00004651"/>
    </source>
</evidence>
<dbReference type="CDD" id="cd06582">
    <property type="entry name" value="TM_PBP1_LivH_like"/>
    <property type="match status" value="1"/>
</dbReference>
<reference evidence="11 12" key="1">
    <citation type="submission" date="2020-08" db="EMBL/GenBank/DDBJ databases">
        <title>Sequencing the genomes of 1000 actinobacteria strains.</title>
        <authorList>
            <person name="Klenk H.-P."/>
        </authorList>
    </citation>
    <scope>NUCLEOTIDE SEQUENCE [LARGE SCALE GENOMIC DNA]</scope>
    <source>
        <strain evidence="11 12">DSM 43150</strain>
    </source>
</reference>
<protein>
    <submittedName>
        <fullName evidence="10">Branched-chain amino acid ABC transporter permease</fullName>
    </submittedName>
    <submittedName>
        <fullName evidence="11">Branched-chain amino acid transport system permease protein</fullName>
    </submittedName>
</protein>
<feature type="transmembrane region" description="Helical" evidence="9">
    <location>
        <begin position="6"/>
        <end position="29"/>
    </location>
</feature>
<evidence type="ECO:0000256" key="2">
    <source>
        <dbReference type="ARBA" id="ARBA00022448"/>
    </source>
</evidence>
<evidence type="ECO:0000313" key="11">
    <source>
        <dbReference type="EMBL" id="MBB4751160.1"/>
    </source>
</evidence>
<organism evidence="11 12">
    <name type="scientific">Actinoplanes lobatus</name>
    <dbReference type="NCBI Taxonomy" id="113568"/>
    <lineage>
        <taxon>Bacteria</taxon>
        <taxon>Bacillati</taxon>
        <taxon>Actinomycetota</taxon>
        <taxon>Actinomycetes</taxon>
        <taxon>Micromonosporales</taxon>
        <taxon>Micromonosporaceae</taxon>
        <taxon>Actinoplanes</taxon>
    </lineage>
</organism>
<feature type="transmembrane region" description="Helical" evidence="9">
    <location>
        <begin position="189"/>
        <end position="211"/>
    </location>
</feature>
<keyword evidence="3" id="KW-1003">Cell membrane</keyword>
<name>A0A7W7HIH1_9ACTN</name>
<evidence type="ECO:0000256" key="7">
    <source>
        <dbReference type="ARBA" id="ARBA00023136"/>
    </source>
</evidence>
<proteinExistence type="inferred from homology"/>
<accession>A0A7W7HIH1</accession>
<dbReference type="InterPro" id="IPR052157">
    <property type="entry name" value="BCAA_transport_permease"/>
</dbReference>
<feature type="transmembrane region" description="Helical" evidence="9">
    <location>
        <begin position="66"/>
        <end position="83"/>
    </location>
</feature>
<dbReference type="GO" id="GO:0022857">
    <property type="term" value="F:transmembrane transporter activity"/>
    <property type="evidence" value="ECO:0007669"/>
    <property type="project" value="InterPro"/>
</dbReference>
<evidence type="ECO:0000313" key="13">
    <source>
        <dbReference type="Proteomes" id="UP000631312"/>
    </source>
</evidence>
<evidence type="ECO:0000256" key="5">
    <source>
        <dbReference type="ARBA" id="ARBA00022970"/>
    </source>
</evidence>
<reference evidence="10 13" key="2">
    <citation type="submission" date="2021-01" db="EMBL/GenBank/DDBJ databases">
        <title>Whole genome shotgun sequence of Actinoplanes lobatus NBRC 12513.</title>
        <authorList>
            <person name="Komaki H."/>
            <person name="Tamura T."/>
        </authorList>
    </citation>
    <scope>NUCLEOTIDE SEQUENCE [LARGE SCALE GENOMIC DNA]</scope>
    <source>
        <strain evidence="10 13">NBRC 12513</strain>
    </source>
</reference>
<feature type="transmembrane region" description="Helical" evidence="9">
    <location>
        <begin position="223"/>
        <end position="250"/>
    </location>
</feature>
<comment type="similarity">
    <text evidence="8">Belongs to the binding-protein-dependent transport system permease family. LivHM subfamily.</text>
</comment>
<dbReference type="EMBL" id="BOMP01000140">
    <property type="protein sequence ID" value="GIE44655.1"/>
    <property type="molecule type" value="Genomic_DNA"/>
</dbReference>
<evidence type="ECO:0000313" key="12">
    <source>
        <dbReference type="Proteomes" id="UP000590511"/>
    </source>
</evidence>
<dbReference type="InterPro" id="IPR001851">
    <property type="entry name" value="ABC_transp_permease"/>
</dbReference>
<dbReference type="Proteomes" id="UP000590511">
    <property type="component" value="Unassembled WGS sequence"/>
</dbReference>
<gene>
    <name evidence="10" type="ORF">Alo02nite_75530</name>
    <name evidence="11" type="ORF">BJ964_005321</name>
</gene>